<dbReference type="GO" id="GO:0000009">
    <property type="term" value="F:alpha-1,6-mannosyltransferase activity"/>
    <property type="evidence" value="ECO:0007669"/>
    <property type="project" value="InterPro"/>
</dbReference>
<gene>
    <name evidence="12" type="ORF">AMTR_s00024p00179560</name>
</gene>
<dbReference type="HOGENOM" id="CLU_029048_3_2_1"/>
<dbReference type="InterPro" id="IPR007315">
    <property type="entry name" value="PIG-V/Gpi18"/>
</dbReference>
<feature type="transmembrane region" description="Helical" evidence="11">
    <location>
        <begin position="98"/>
        <end position="118"/>
    </location>
</feature>
<evidence type="ECO:0000256" key="10">
    <source>
        <dbReference type="ARBA" id="ARBA00023136"/>
    </source>
</evidence>
<comment type="similarity">
    <text evidence="3 11">Belongs to the PIGV family.</text>
</comment>
<dbReference type="AlphaFoldDB" id="W1PTH8"/>
<dbReference type="PANTHER" id="PTHR12468:SF2">
    <property type="entry name" value="GPI MANNOSYLTRANSFERASE 2"/>
    <property type="match status" value="1"/>
</dbReference>
<feature type="transmembrane region" description="Helical" evidence="11">
    <location>
        <begin position="232"/>
        <end position="251"/>
    </location>
</feature>
<dbReference type="STRING" id="13333.W1PTH8"/>
<organism evidence="12 13">
    <name type="scientific">Amborella trichopoda</name>
    <dbReference type="NCBI Taxonomy" id="13333"/>
    <lineage>
        <taxon>Eukaryota</taxon>
        <taxon>Viridiplantae</taxon>
        <taxon>Streptophyta</taxon>
        <taxon>Embryophyta</taxon>
        <taxon>Tracheophyta</taxon>
        <taxon>Spermatophyta</taxon>
        <taxon>Magnoliopsida</taxon>
        <taxon>Amborellales</taxon>
        <taxon>Amborellaceae</taxon>
        <taxon>Amborella</taxon>
    </lineage>
</organism>
<dbReference type="GO" id="GO:0004376">
    <property type="term" value="F:GPI mannosyltransferase activity"/>
    <property type="evidence" value="ECO:0007669"/>
    <property type="project" value="InterPro"/>
</dbReference>
<protein>
    <recommendedName>
        <fullName evidence="11">GPI mannosyltransferase 2</fullName>
        <ecNumber evidence="11">2.4.1.-</ecNumber>
    </recommendedName>
</protein>
<sequence>MIFNGAAKSIEESIVWDGVYLVRIAECGYEYEQTYAFLPLLPLCISLLTKTVFAPLVPLLGYRAVLGLSAYLLNNASFVIAAVYFYKLSVLILMDSEAAMRASTLFCFNAASIFYSSIYSESLYALLSLGGLYHLISGAGWKAVFLLALSGSARSNGLLNAGYLCFQAMHRAYDAIFHKKHAGLAAKAVFAGILQSLCIFTPFIAFQAYGYFNICKRTLSVDIMPWCHARIPYLYGFLQSHYWGVGFLRYFQIKQLPNFLLATPVLSLAVCSIVRYAHLRPKVFFSLGFLSSQQEKDSADVFYSWSAKERPTEVQIMKTTGPHNKSTGGDQLLRRRKKNKDVAIESIPGLVSSDQDSQNYSIEGGYSSILLVPFILHLGFMVVVAFFVMHVQGTFKNATGIVE</sequence>
<dbReference type="EC" id="2.4.1.-" evidence="11"/>
<dbReference type="Pfam" id="PF04188">
    <property type="entry name" value="Mannosyl_trans2"/>
    <property type="match status" value="1"/>
</dbReference>
<keyword evidence="8 11" id="KW-0256">Endoplasmic reticulum</keyword>
<evidence type="ECO:0000256" key="8">
    <source>
        <dbReference type="ARBA" id="ARBA00022824"/>
    </source>
</evidence>
<evidence type="ECO:0000313" key="13">
    <source>
        <dbReference type="Proteomes" id="UP000017836"/>
    </source>
</evidence>
<dbReference type="GO" id="GO:0005789">
    <property type="term" value="C:endoplasmic reticulum membrane"/>
    <property type="evidence" value="ECO:0000318"/>
    <property type="project" value="GO_Central"/>
</dbReference>
<feature type="transmembrane region" description="Helical" evidence="11">
    <location>
        <begin position="366"/>
        <end position="388"/>
    </location>
</feature>
<evidence type="ECO:0000256" key="1">
    <source>
        <dbReference type="ARBA" id="ARBA00004477"/>
    </source>
</evidence>
<reference evidence="13" key="1">
    <citation type="journal article" date="2013" name="Science">
        <title>The Amborella genome and the evolution of flowering plants.</title>
        <authorList>
            <consortium name="Amborella Genome Project"/>
        </authorList>
    </citation>
    <scope>NUCLEOTIDE SEQUENCE [LARGE SCALE GENOMIC DNA]</scope>
</reference>
<feature type="transmembrane region" description="Helical" evidence="11">
    <location>
        <begin position="258"/>
        <end position="277"/>
    </location>
</feature>
<evidence type="ECO:0000256" key="3">
    <source>
        <dbReference type="ARBA" id="ARBA00008698"/>
    </source>
</evidence>
<dbReference type="PANTHER" id="PTHR12468">
    <property type="entry name" value="GPI MANNOSYLTRANSFERASE 2"/>
    <property type="match status" value="1"/>
</dbReference>
<evidence type="ECO:0000256" key="2">
    <source>
        <dbReference type="ARBA" id="ARBA00004687"/>
    </source>
</evidence>
<evidence type="ECO:0000256" key="11">
    <source>
        <dbReference type="RuleBase" id="RU363112"/>
    </source>
</evidence>
<dbReference type="GO" id="GO:0031501">
    <property type="term" value="C:mannosyltransferase complex"/>
    <property type="evidence" value="ECO:0000318"/>
    <property type="project" value="GO_Central"/>
</dbReference>
<feature type="transmembrane region" description="Helical" evidence="11">
    <location>
        <begin position="68"/>
        <end position="86"/>
    </location>
</feature>
<dbReference type="eggNOG" id="KOG2647">
    <property type="taxonomic scope" value="Eukaryota"/>
</dbReference>
<evidence type="ECO:0000256" key="4">
    <source>
        <dbReference type="ARBA" id="ARBA00022502"/>
    </source>
</evidence>
<dbReference type="Proteomes" id="UP000017836">
    <property type="component" value="Unassembled WGS sequence"/>
</dbReference>
<proteinExistence type="inferred from homology"/>
<evidence type="ECO:0000256" key="7">
    <source>
        <dbReference type="ARBA" id="ARBA00022692"/>
    </source>
</evidence>
<comment type="subcellular location">
    <subcellularLocation>
        <location evidence="1 11">Endoplasmic reticulum membrane</location>
        <topology evidence="1 11">Multi-pass membrane protein</topology>
    </subcellularLocation>
</comment>
<comment type="function">
    <text evidence="11">Mannosyltransferase involved in glycosylphosphatidylinositol-anchor biosynthesis.</text>
</comment>
<comment type="pathway">
    <text evidence="2 11">Glycolipid biosynthesis; glycosylphosphatidylinositol-anchor biosynthesis.</text>
</comment>
<feature type="transmembrane region" description="Helical" evidence="11">
    <location>
        <begin position="40"/>
        <end position="62"/>
    </location>
</feature>
<keyword evidence="4 11" id="KW-0337">GPI-anchor biosynthesis</keyword>
<keyword evidence="6 11" id="KW-0808">Transferase</keyword>
<name>W1PTH8_AMBTC</name>
<keyword evidence="13" id="KW-1185">Reference proteome</keyword>
<evidence type="ECO:0000313" key="12">
    <source>
        <dbReference type="EMBL" id="ERN11139.1"/>
    </source>
</evidence>
<evidence type="ECO:0000256" key="9">
    <source>
        <dbReference type="ARBA" id="ARBA00022989"/>
    </source>
</evidence>
<dbReference type="GO" id="GO:0000030">
    <property type="term" value="F:mannosyltransferase activity"/>
    <property type="evidence" value="ECO:0000318"/>
    <property type="project" value="GO_Central"/>
</dbReference>
<feature type="transmembrane region" description="Helical" evidence="11">
    <location>
        <begin position="124"/>
        <end position="149"/>
    </location>
</feature>
<accession>W1PTH8</accession>
<dbReference type="UniPathway" id="UPA00196"/>
<dbReference type="EMBL" id="KI392710">
    <property type="protein sequence ID" value="ERN11139.1"/>
    <property type="molecule type" value="Genomic_DNA"/>
</dbReference>
<dbReference type="OMA" id="WDVEWFL"/>
<evidence type="ECO:0000256" key="5">
    <source>
        <dbReference type="ARBA" id="ARBA00022676"/>
    </source>
</evidence>
<keyword evidence="5 11" id="KW-0328">Glycosyltransferase</keyword>
<keyword evidence="9 11" id="KW-1133">Transmembrane helix</keyword>
<dbReference type="Gramene" id="ERN11139">
    <property type="protein sequence ID" value="ERN11139"/>
    <property type="gene ID" value="AMTR_s00024p00179560"/>
</dbReference>
<keyword evidence="10 11" id="KW-0472">Membrane</keyword>
<keyword evidence="7 11" id="KW-0812">Transmembrane</keyword>
<feature type="transmembrane region" description="Helical" evidence="11">
    <location>
        <begin position="188"/>
        <end position="212"/>
    </location>
</feature>
<dbReference type="GO" id="GO:0006506">
    <property type="term" value="P:GPI anchor biosynthetic process"/>
    <property type="evidence" value="ECO:0000318"/>
    <property type="project" value="GO_Central"/>
</dbReference>
<evidence type="ECO:0000256" key="6">
    <source>
        <dbReference type="ARBA" id="ARBA00022679"/>
    </source>
</evidence>